<accession>A0A8S9IIU6</accession>
<reference evidence="1" key="1">
    <citation type="submission" date="2019-12" db="EMBL/GenBank/DDBJ databases">
        <title>Genome sequencing and annotation of Brassica cretica.</title>
        <authorList>
            <person name="Studholme D.J."/>
            <person name="Sarris P.F."/>
        </authorList>
    </citation>
    <scope>NUCLEOTIDE SEQUENCE</scope>
    <source>
        <strain evidence="1">PFS-102/07</strain>
        <tissue evidence="1">Leaf</tissue>
    </source>
</reference>
<dbReference type="EMBL" id="QGKY02001015">
    <property type="protein sequence ID" value="KAF2570030.1"/>
    <property type="molecule type" value="Genomic_DNA"/>
</dbReference>
<comment type="caution">
    <text evidence="1">The sequence shown here is derived from an EMBL/GenBank/DDBJ whole genome shotgun (WGS) entry which is preliminary data.</text>
</comment>
<dbReference type="AlphaFoldDB" id="A0A8S9IIU6"/>
<proteinExistence type="predicted"/>
<name>A0A8S9IIU6_BRACR</name>
<organism evidence="1">
    <name type="scientific">Brassica cretica</name>
    <name type="common">Mustard</name>
    <dbReference type="NCBI Taxonomy" id="69181"/>
    <lineage>
        <taxon>Eukaryota</taxon>
        <taxon>Viridiplantae</taxon>
        <taxon>Streptophyta</taxon>
        <taxon>Embryophyta</taxon>
        <taxon>Tracheophyta</taxon>
        <taxon>Spermatophyta</taxon>
        <taxon>Magnoliopsida</taxon>
        <taxon>eudicotyledons</taxon>
        <taxon>Gunneridae</taxon>
        <taxon>Pentapetalae</taxon>
        <taxon>rosids</taxon>
        <taxon>malvids</taxon>
        <taxon>Brassicales</taxon>
        <taxon>Brassicaceae</taxon>
        <taxon>Brassiceae</taxon>
        <taxon>Brassica</taxon>
    </lineage>
</organism>
<sequence length="97" mass="11200">MKVSFGLHRHLFIALKLSFGLHRHESLIRSSLPRRSCSVFIAMKLSFGLHRHLFISSKFSFSLHRPNFITVKLSSPKTPFSLLFPSSSLRYLTLSRI</sequence>
<evidence type="ECO:0000313" key="1">
    <source>
        <dbReference type="EMBL" id="KAF2570030.1"/>
    </source>
</evidence>
<gene>
    <name evidence="1" type="ORF">F2Q70_00003321</name>
</gene>
<protein>
    <submittedName>
        <fullName evidence="1">Uncharacterized protein</fullName>
    </submittedName>
</protein>